<dbReference type="OrthoDB" id="7277460at2"/>
<dbReference type="EMBL" id="BSNU01000002">
    <property type="protein sequence ID" value="GLQ62098.1"/>
    <property type="molecule type" value="Genomic_DNA"/>
</dbReference>
<dbReference type="Proteomes" id="UP001156614">
    <property type="component" value="Unassembled WGS sequence"/>
</dbReference>
<evidence type="ECO:0000313" key="1">
    <source>
        <dbReference type="EMBL" id="GLQ62098.1"/>
    </source>
</evidence>
<protein>
    <submittedName>
        <fullName evidence="2">Uncharacterized protein</fullName>
    </submittedName>
</protein>
<dbReference type="RefSeq" id="WP_046900203.1">
    <property type="nucleotide sequence ID" value="NZ_BEWM01000001.1"/>
</dbReference>
<reference evidence="1" key="4">
    <citation type="submission" date="2023-01" db="EMBL/GenBank/DDBJ databases">
        <title>Draft genome sequence of Gluconobacter cerinus strain NBRC 3267.</title>
        <authorList>
            <person name="Sun Q."/>
            <person name="Mori K."/>
        </authorList>
    </citation>
    <scope>NUCLEOTIDE SEQUENCE</scope>
    <source>
        <strain evidence="1">NBRC 3267</strain>
    </source>
</reference>
<keyword evidence="4" id="KW-1185">Reference proteome</keyword>
<accession>A0A1B6VL59</accession>
<dbReference type="PATRIC" id="fig|38307.3.peg.658"/>
<sequence>MLGSTVIEINGIFLGVAILVSATGARRFYAAHDSVRGLHNQTLTDLSALRRLVSQHARSVLRPI</sequence>
<gene>
    <name evidence="2" type="ORF">A0123_00640</name>
    <name evidence="1" type="ORF">GCM10007867_09430</name>
</gene>
<organism evidence="2 3">
    <name type="scientific">Gluconobacter cerinus</name>
    <dbReference type="NCBI Taxonomy" id="38307"/>
    <lineage>
        <taxon>Bacteria</taxon>
        <taxon>Pseudomonadati</taxon>
        <taxon>Pseudomonadota</taxon>
        <taxon>Alphaproteobacteria</taxon>
        <taxon>Acetobacterales</taxon>
        <taxon>Acetobacteraceae</taxon>
        <taxon>Gluconobacter</taxon>
    </lineage>
</organism>
<comment type="caution">
    <text evidence="2">The sequence shown here is derived from an EMBL/GenBank/DDBJ whole genome shotgun (WGS) entry which is preliminary data.</text>
</comment>
<dbReference type="EMBL" id="LUTU01000005">
    <property type="protein sequence ID" value="OAJ67940.1"/>
    <property type="molecule type" value="Genomic_DNA"/>
</dbReference>
<evidence type="ECO:0000313" key="2">
    <source>
        <dbReference type="EMBL" id="OAJ67940.1"/>
    </source>
</evidence>
<name>A0A1B6VL59_9PROT</name>
<proteinExistence type="predicted"/>
<reference evidence="2 3" key="2">
    <citation type="submission" date="2016-03" db="EMBL/GenBank/DDBJ databases">
        <title>Draft genome sequence of Gluconobacter cerinus strain CECT 9110.</title>
        <authorList>
            <person name="Sainz F."/>
            <person name="Mas A."/>
            <person name="Torija M.J."/>
        </authorList>
    </citation>
    <scope>NUCLEOTIDE SEQUENCE [LARGE SCALE GENOMIC DNA]</scope>
    <source>
        <strain evidence="2 3">CECT 9110</strain>
    </source>
</reference>
<dbReference type="AlphaFoldDB" id="A0A1B6VL59"/>
<evidence type="ECO:0000313" key="3">
    <source>
        <dbReference type="Proteomes" id="UP000077786"/>
    </source>
</evidence>
<reference evidence="4" key="3">
    <citation type="journal article" date="2019" name="Int. J. Syst. Evol. Microbiol.">
        <title>The Global Catalogue of Microorganisms (GCM) 10K type strain sequencing project: providing services to taxonomists for standard genome sequencing and annotation.</title>
        <authorList>
            <consortium name="The Broad Institute Genomics Platform"/>
            <consortium name="The Broad Institute Genome Sequencing Center for Infectious Disease"/>
            <person name="Wu L."/>
            <person name="Ma J."/>
        </authorList>
    </citation>
    <scope>NUCLEOTIDE SEQUENCE [LARGE SCALE GENOMIC DNA]</scope>
    <source>
        <strain evidence="4">NBRC 3267</strain>
    </source>
</reference>
<reference evidence="1" key="1">
    <citation type="journal article" date="2014" name="Int. J. Syst. Evol. Microbiol.">
        <title>Complete genome sequence of Corynebacterium casei LMG S-19264T (=DSM 44701T), isolated from a smear-ripened cheese.</title>
        <authorList>
            <consortium name="US DOE Joint Genome Institute (JGI-PGF)"/>
            <person name="Walter F."/>
            <person name="Albersmeier A."/>
            <person name="Kalinowski J."/>
            <person name="Ruckert C."/>
        </authorList>
    </citation>
    <scope>NUCLEOTIDE SEQUENCE</scope>
    <source>
        <strain evidence="1">NBRC 3267</strain>
    </source>
</reference>
<dbReference type="Proteomes" id="UP000077786">
    <property type="component" value="Unassembled WGS sequence"/>
</dbReference>
<dbReference type="GeneID" id="89649745"/>
<evidence type="ECO:0000313" key="4">
    <source>
        <dbReference type="Proteomes" id="UP001156614"/>
    </source>
</evidence>